<keyword evidence="1" id="KW-1133">Transmembrane helix</keyword>
<dbReference type="PROSITE" id="PS50883">
    <property type="entry name" value="EAL"/>
    <property type="match status" value="1"/>
</dbReference>
<dbReference type="PANTHER" id="PTHR44757:SF4">
    <property type="entry name" value="DIGUANYLATE CYCLASE DGCE-RELATED"/>
    <property type="match status" value="1"/>
</dbReference>
<dbReference type="CDD" id="cd00130">
    <property type="entry name" value="PAS"/>
    <property type="match status" value="1"/>
</dbReference>
<dbReference type="SUPFAM" id="SSF141868">
    <property type="entry name" value="EAL domain-like"/>
    <property type="match status" value="1"/>
</dbReference>
<dbReference type="NCBIfam" id="TIGR00229">
    <property type="entry name" value="sensory_box"/>
    <property type="match status" value="1"/>
</dbReference>
<dbReference type="Gene3D" id="3.30.70.270">
    <property type="match status" value="1"/>
</dbReference>
<dbReference type="InterPro" id="IPR000160">
    <property type="entry name" value="GGDEF_dom"/>
</dbReference>
<evidence type="ECO:0000259" key="4">
    <source>
        <dbReference type="PROSITE" id="PS50883"/>
    </source>
</evidence>
<dbReference type="SMART" id="SM00091">
    <property type="entry name" value="PAS"/>
    <property type="match status" value="1"/>
</dbReference>
<name>A0A401JEQ3_9PROT</name>
<proteinExistence type="predicted"/>
<evidence type="ECO:0000259" key="2">
    <source>
        <dbReference type="PROSITE" id="PS50112"/>
    </source>
</evidence>
<dbReference type="InterPro" id="IPR035965">
    <property type="entry name" value="PAS-like_dom_sf"/>
</dbReference>
<dbReference type="OrthoDB" id="9813903at2"/>
<accession>A0A401JEQ3</accession>
<dbReference type="CDD" id="cd01949">
    <property type="entry name" value="GGDEF"/>
    <property type="match status" value="1"/>
</dbReference>
<dbReference type="Gene3D" id="3.30.450.20">
    <property type="entry name" value="PAS domain"/>
    <property type="match status" value="1"/>
</dbReference>
<evidence type="ECO:0000259" key="3">
    <source>
        <dbReference type="PROSITE" id="PS50113"/>
    </source>
</evidence>
<dbReference type="SMART" id="SM00086">
    <property type="entry name" value="PAC"/>
    <property type="match status" value="1"/>
</dbReference>
<dbReference type="PANTHER" id="PTHR44757">
    <property type="entry name" value="DIGUANYLATE CYCLASE DGCP"/>
    <property type="match status" value="1"/>
</dbReference>
<dbReference type="RefSeq" id="WP_124704882.1">
    <property type="nucleotide sequence ID" value="NZ_BGOW01000015.1"/>
</dbReference>
<dbReference type="SUPFAM" id="SSF55785">
    <property type="entry name" value="PYP-like sensor domain (PAS domain)"/>
    <property type="match status" value="1"/>
</dbReference>
<dbReference type="SUPFAM" id="SSF55073">
    <property type="entry name" value="Nucleotide cyclase"/>
    <property type="match status" value="1"/>
</dbReference>
<dbReference type="InterPro" id="IPR000014">
    <property type="entry name" value="PAS"/>
</dbReference>
<dbReference type="FunFam" id="3.30.70.270:FF:000001">
    <property type="entry name" value="Diguanylate cyclase domain protein"/>
    <property type="match status" value="1"/>
</dbReference>
<feature type="domain" description="PAS" evidence="2">
    <location>
        <begin position="175"/>
        <end position="248"/>
    </location>
</feature>
<feature type="domain" description="EAL" evidence="4">
    <location>
        <begin position="481"/>
        <end position="738"/>
    </location>
</feature>
<dbReference type="InterPro" id="IPR013767">
    <property type="entry name" value="PAS_fold"/>
</dbReference>
<feature type="domain" description="GGDEF" evidence="5">
    <location>
        <begin position="337"/>
        <end position="470"/>
    </location>
</feature>
<dbReference type="EMBL" id="BGOW01000015">
    <property type="protein sequence ID" value="GBL46096.1"/>
    <property type="molecule type" value="Genomic_DNA"/>
</dbReference>
<dbReference type="NCBIfam" id="TIGR00254">
    <property type="entry name" value="GGDEF"/>
    <property type="match status" value="1"/>
</dbReference>
<reference evidence="6 7" key="1">
    <citation type="journal article" date="2019" name="Front. Microbiol.">
        <title>Genomes of Neutrophilic Sulfur-Oxidizing Chemolithoautotrophs Representing 9 Proteobacterial Species From 8 Genera.</title>
        <authorList>
            <person name="Watanabe T."/>
            <person name="Kojima H."/>
            <person name="Umezawa K."/>
            <person name="Hori C."/>
            <person name="Takasuka T.E."/>
            <person name="Kato Y."/>
            <person name="Fukui M."/>
        </authorList>
    </citation>
    <scope>NUCLEOTIDE SEQUENCE [LARGE SCALE GENOMIC DNA]</scope>
    <source>
        <strain evidence="6 7">TTN</strain>
    </source>
</reference>
<dbReference type="InterPro" id="IPR001610">
    <property type="entry name" value="PAC"/>
</dbReference>
<feature type="domain" description="PAC" evidence="3">
    <location>
        <begin position="253"/>
        <end position="305"/>
    </location>
</feature>
<dbReference type="CDD" id="cd01948">
    <property type="entry name" value="EAL"/>
    <property type="match status" value="1"/>
</dbReference>
<dbReference type="Pfam" id="PF00563">
    <property type="entry name" value="EAL"/>
    <property type="match status" value="1"/>
</dbReference>
<dbReference type="AlphaFoldDB" id="A0A401JEQ3"/>
<evidence type="ECO:0000313" key="7">
    <source>
        <dbReference type="Proteomes" id="UP000286806"/>
    </source>
</evidence>
<dbReference type="InterPro" id="IPR001633">
    <property type="entry name" value="EAL_dom"/>
</dbReference>
<dbReference type="SMART" id="SM00267">
    <property type="entry name" value="GGDEF"/>
    <property type="match status" value="1"/>
</dbReference>
<dbReference type="SMART" id="SM00052">
    <property type="entry name" value="EAL"/>
    <property type="match status" value="1"/>
</dbReference>
<keyword evidence="7" id="KW-1185">Reference proteome</keyword>
<dbReference type="GO" id="GO:0006355">
    <property type="term" value="P:regulation of DNA-templated transcription"/>
    <property type="evidence" value="ECO:0007669"/>
    <property type="project" value="InterPro"/>
</dbReference>
<dbReference type="Pfam" id="PF00990">
    <property type="entry name" value="GGDEF"/>
    <property type="match status" value="1"/>
</dbReference>
<feature type="transmembrane region" description="Helical" evidence="1">
    <location>
        <begin position="12"/>
        <end position="34"/>
    </location>
</feature>
<evidence type="ECO:0000256" key="1">
    <source>
        <dbReference type="SAM" id="Phobius"/>
    </source>
</evidence>
<evidence type="ECO:0000313" key="6">
    <source>
        <dbReference type="EMBL" id="GBL46096.1"/>
    </source>
</evidence>
<keyword evidence="1" id="KW-0472">Membrane</keyword>
<dbReference type="InterPro" id="IPR052155">
    <property type="entry name" value="Biofilm_reg_signaling"/>
</dbReference>
<dbReference type="Pfam" id="PF00989">
    <property type="entry name" value="PAS"/>
    <property type="match status" value="1"/>
</dbReference>
<sequence length="751" mass="82835">MTLPDSRLVPNATWLAGIFAGLIALAFPLLYFGLSYQYQVASIQTEVEFNAANISQVINANPELWQFEEHRLVSLLTDQASTTLPESRRIVDTKGKLIAQSQEKLTPPYLSRSADLRDSGSIVGRVEVNRSLSPLLLDTAMAALIGLLLGGVTFMVFRTYPLRALKRALSTLANEKERAEVTLHSIGDAVITTNADGCIEYLNPVAEQLTGWSSAAAYGQPSSQVFNIINENTGELLDNPAEKAVRENRIVSATNHAGLIKRNGKIIPIEDSAAPICNSHGQIIGAVLVFHDVSHARAMAIKLSHQASHDALTGLLNRHAFETRLQQVLENATRENSYHTLCYMDLDQFKIVNDTCGHTAGDELLRQLSAELRAQVRGSDILARLGGDEFGLLLEGCSMNMSDIIVGKLLQAVRDFRFSWQEQTFSVGVSIGVVSVHAECGGLMEIMRAADSACYTAKDRGRNRIYVYQPDDHEVALRRGEMQWVSRITKAIDEDRFRLYYQTIQPIIPDAQGAHYEILLRMLDEDGKIISPASFIPAAERYGLMPAIDRWVIQNTFAKLGALYRGDTKQLLHTCSINLSGTSWANEDLVGFICEMAAQYRVPARVICFELTETAAITHLSKAIAFIRELKSVGFRFSLDDFGSGVSSFGYLKQLPVDYLKIDGGFVRNMVDDKIDLAMVETINNIGHIMGIKTIAEFVENEAILEKLTHMGVDNAQGYAIAKPLPLDDMIIRTPAVTPPQELSASLMVAN</sequence>
<dbReference type="Gene3D" id="3.20.20.450">
    <property type="entry name" value="EAL domain"/>
    <property type="match status" value="1"/>
</dbReference>
<protein>
    <submittedName>
        <fullName evidence="6">Diguanylate cyclase/phosphodiesterase</fullName>
    </submittedName>
</protein>
<evidence type="ECO:0000259" key="5">
    <source>
        <dbReference type="PROSITE" id="PS50887"/>
    </source>
</evidence>
<dbReference type="Proteomes" id="UP000286806">
    <property type="component" value="Unassembled WGS sequence"/>
</dbReference>
<feature type="transmembrane region" description="Helical" evidence="1">
    <location>
        <begin position="135"/>
        <end position="157"/>
    </location>
</feature>
<dbReference type="PROSITE" id="PS50112">
    <property type="entry name" value="PAS"/>
    <property type="match status" value="1"/>
</dbReference>
<dbReference type="PROSITE" id="PS50887">
    <property type="entry name" value="GGDEF"/>
    <property type="match status" value="1"/>
</dbReference>
<dbReference type="InterPro" id="IPR035919">
    <property type="entry name" value="EAL_sf"/>
</dbReference>
<dbReference type="PROSITE" id="PS50113">
    <property type="entry name" value="PAC"/>
    <property type="match status" value="1"/>
</dbReference>
<dbReference type="InterPro" id="IPR029787">
    <property type="entry name" value="Nucleotide_cyclase"/>
</dbReference>
<dbReference type="InterPro" id="IPR000700">
    <property type="entry name" value="PAS-assoc_C"/>
</dbReference>
<gene>
    <name evidence="6" type="ORF">SFMTTN_1908</name>
</gene>
<dbReference type="GO" id="GO:0003824">
    <property type="term" value="F:catalytic activity"/>
    <property type="evidence" value="ECO:0007669"/>
    <property type="project" value="UniProtKB-ARBA"/>
</dbReference>
<keyword evidence="1" id="KW-0812">Transmembrane</keyword>
<comment type="caution">
    <text evidence="6">The sequence shown here is derived from an EMBL/GenBank/DDBJ whole genome shotgun (WGS) entry which is preliminary data.</text>
</comment>
<dbReference type="InterPro" id="IPR043128">
    <property type="entry name" value="Rev_trsase/Diguanyl_cyclase"/>
</dbReference>
<organism evidence="6 7">
    <name type="scientific">Sulfuriferula multivorans</name>
    <dbReference type="NCBI Taxonomy" id="1559896"/>
    <lineage>
        <taxon>Bacteria</taxon>
        <taxon>Pseudomonadati</taxon>
        <taxon>Pseudomonadota</taxon>
        <taxon>Betaproteobacteria</taxon>
        <taxon>Nitrosomonadales</taxon>
        <taxon>Sulfuricellaceae</taxon>
        <taxon>Sulfuriferula</taxon>
    </lineage>
</organism>